<evidence type="ECO:0000256" key="1">
    <source>
        <dbReference type="SAM" id="MobiDB-lite"/>
    </source>
</evidence>
<dbReference type="EMBL" id="AMZH03021363">
    <property type="protein sequence ID" value="RRT38267.1"/>
    <property type="molecule type" value="Genomic_DNA"/>
</dbReference>
<reference evidence="2 3" key="1">
    <citation type="journal article" date="2014" name="Agronomy (Basel)">
        <title>A Draft Genome Sequence for Ensete ventricosum, the Drought-Tolerant Tree Against Hunger.</title>
        <authorList>
            <person name="Harrison J."/>
            <person name="Moore K.A."/>
            <person name="Paszkiewicz K."/>
            <person name="Jones T."/>
            <person name="Grant M."/>
            <person name="Ambacheew D."/>
            <person name="Muzemil S."/>
            <person name="Studholme D.J."/>
        </authorList>
    </citation>
    <scope>NUCLEOTIDE SEQUENCE [LARGE SCALE GENOMIC DNA]</scope>
</reference>
<dbReference type="Proteomes" id="UP000287651">
    <property type="component" value="Unassembled WGS sequence"/>
</dbReference>
<gene>
    <name evidence="2" type="ORF">B296_00041702</name>
</gene>
<evidence type="ECO:0000313" key="3">
    <source>
        <dbReference type="Proteomes" id="UP000287651"/>
    </source>
</evidence>
<comment type="caution">
    <text evidence="2">The sequence shown here is derived from an EMBL/GenBank/DDBJ whole genome shotgun (WGS) entry which is preliminary data.</text>
</comment>
<proteinExistence type="predicted"/>
<feature type="compositionally biased region" description="Basic residues" evidence="1">
    <location>
        <begin position="238"/>
        <end position="249"/>
    </location>
</feature>
<name>A0A426XFK4_ENSVE</name>
<sequence>MPWATYEPSCTPQLLTSPSYALGKLRARVVHLDHLRARVVHFGRSQARATSWASYKPELCTSATYKLKLRTSAAHKLELRLGQLRSPSYAPRPLTRPSCAPRPLTSPSYALCKTRAALLDQSSFRVALLGQSSLWVFKPGYSFSRALARSDQLLLGSVPELLLSQIIPEPCSVRSVLEHLLDRFNSRVRNPASPIPELLLGRMNSRAPTRPASSSPDLRSVRSVPEPPLGTSPMSHKPTTRHKTSSSVP</sequence>
<evidence type="ECO:0000313" key="2">
    <source>
        <dbReference type="EMBL" id="RRT38267.1"/>
    </source>
</evidence>
<feature type="compositionally biased region" description="Low complexity" evidence="1">
    <location>
        <begin position="205"/>
        <end position="216"/>
    </location>
</feature>
<dbReference type="AlphaFoldDB" id="A0A426XFK4"/>
<protein>
    <submittedName>
        <fullName evidence="2">Uncharacterized protein</fullName>
    </submittedName>
</protein>
<accession>A0A426XFK4</accession>
<feature type="region of interest" description="Disordered" evidence="1">
    <location>
        <begin position="200"/>
        <end position="249"/>
    </location>
</feature>
<organism evidence="2 3">
    <name type="scientific">Ensete ventricosum</name>
    <name type="common">Abyssinian banana</name>
    <name type="synonym">Musa ensete</name>
    <dbReference type="NCBI Taxonomy" id="4639"/>
    <lineage>
        <taxon>Eukaryota</taxon>
        <taxon>Viridiplantae</taxon>
        <taxon>Streptophyta</taxon>
        <taxon>Embryophyta</taxon>
        <taxon>Tracheophyta</taxon>
        <taxon>Spermatophyta</taxon>
        <taxon>Magnoliopsida</taxon>
        <taxon>Liliopsida</taxon>
        <taxon>Zingiberales</taxon>
        <taxon>Musaceae</taxon>
        <taxon>Ensete</taxon>
    </lineage>
</organism>